<comment type="caution">
    <text evidence="2">The sequence shown here is derived from an EMBL/GenBank/DDBJ whole genome shotgun (WGS) entry which is preliminary data.</text>
</comment>
<dbReference type="Proteomes" id="UP000182152">
    <property type="component" value="Unassembled WGS sequence"/>
</dbReference>
<accession>A0A1L8WL05</accession>
<organism evidence="2 3">
    <name type="scientific">Enterococcus ratti</name>
    <dbReference type="NCBI Taxonomy" id="150033"/>
    <lineage>
        <taxon>Bacteria</taxon>
        <taxon>Bacillati</taxon>
        <taxon>Bacillota</taxon>
        <taxon>Bacilli</taxon>
        <taxon>Lactobacillales</taxon>
        <taxon>Enterococcaceae</taxon>
        <taxon>Enterococcus</taxon>
    </lineage>
</organism>
<keyword evidence="3" id="KW-1185">Reference proteome</keyword>
<evidence type="ECO:0000256" key="1">
    <source>
        <dbReference type="SAM" id="MobiDB-lite"/>
    </source>
</evidence>
<dbReference type="RefSeq" id="WP_071855439.1">
    <property type="nucleotide sequence ID" value="NZ_JXLB01000010.1"/>
</dbReference>
<sequence>MSRHSEDEMEMYYREKPKDELYSEKELASMDRYIEKAQRKFDVQGGEKNEKHLDELKASKNEKYKHNENVLKIWEEEATKKREKNQKRDENYK</sequence>
<dbReference type="AlphaFoldDB" id="A0A1L8WL05"/>
<proteinExistence type="predicted"/>
<evidence type="ECO:0000313" key="3">
    <source>
        <dbReference type="Proteomes" id="UP000182152"/>
    </source>
</evidence>
<name>A0A1L8WL05_9ENTE</name>
<protein>
    <submittedName>
        <fullName evidence="2">Uncharacterized protein</fullName>
    </submittedName>
</protein>
<feature type="region of interest" description="Disordered" evidence="1">
    <location>
        <begin position="67"/>
        <end position="93"/>
    </location>
</feature>
<evidence type="ECO:0000313" key="2">
    <source>
        <dbReference type="EMBL" id="OJG81701.1"/>
    </source>
</evidence>
<dbReference type="EMBL" id="JXLB01000010">
    <property type="protein sequence ID" value="OJG81701.1"/>
    <property type="molecule type" value="Genomic_DNA"/>
</dbReference>
<gene>
    <name evidence="2" type="ORF">RV14_GL000228</name>
</gene>
<reference evidence="2 3" key="1">
    <citation type="submission" date="2014-12" db="EMBL/GenBank/DDBJ databases">
        <title>Draft genome sequences of 29 type strains of Enterococci.</title>
        <authorList>
            <person name="Zhong Z."/>
            <person name="Sun Z."/>
            <person name="Liu W."/>
            <person name="Zhang W."/>
            <person name="Zhang H."/>
        </authorList>
    </citation>
    <scope>NUCLEOTIDE SEQUENCE [LARGE SCALE GENOMIC DNA]</scope>
    <source>
        <strain evidence="2 3">DSM 15687</strain>
    </source>
</reference>